<evidence type="ECO:0000313" key="2">
    <source>
        <dbReference type="EMBL" id="MBB4722661.1"/>
    </source>
</evidence>
<evidence type="ECO:0000256" key="1">
    <source>
        <dbReference type="SAM" id="Phobius"/>
    </source>
</evidence>
<reference evidence="2 3" key="1">
    <citation type="submission" date="2020-08" db="EMBL/GenBank/DDBJ databases">
        <title>Studying the diversity of plant-associated saprophytic bacteria and their role in host health and plant-pathogen interactions.</title>
        <authorList>
            <person name="Potnis N."/>
        </authorList>
    </citation>
    <scope>NUCLEOTIDE SEQUENCE [LARGE SCALE GENOMIC DNA]</scope>
    <source>
        <strain evidence="2 3">CFBP 7922</strain>
    </source>
</reference>
<proteinExistence type="predicted"/>
<keyword evidence="1" id="KW-1133">Transmembrane helix</keyword>
<dbReference type="EMBL" id="JACHNL010000002">
    <property type="protein sequence ID" value="MBB4722661.1"/>
    <property type="molecule type" value="Genomic_DNA"/>
</dbReference>
<evidence type="ECO:0000313" key="3">
    <source>
        <dbReference type="Proteomes" id="UP000576603"/>
    </source>
</evidence>
<accession>A0AAW3U0T8</accession>
<evidence type="ECO:0008006" key="4">
    <source>
        <dbReference type="Google" id="ProtNLM"/>
    </source>
</evidence>
<dbReference type="Proteomes" id="UP000576603">
    <property type="component" value="Unassembled WGS sequence"/>
</dbReference>
<keyword evidence="1" id="KW-0472">Membrane</keyword>
<comment type="caution">
    <text evidence="2">The sequence shown here is derived from an EMBL/GenBank/DDBJ whole genome shotgun (WGS) entry which is preliminary data.</text>
</comment>
<dbReference type="AlphaFoldDB" id="A0AAW3U0T8"/>
<name>A0AAW3U0T8_XANEU</name>
<organism evidence="2 3">
    <name type="scientific">Xanthomonas euvesicatoria</name>
    <dbReference type="NCBI Taxonomy" id="456327"/>
    <lineage>
        <taxon>Bacteria</taxon>
        <taxon>Pseudomonadati</taxon>
        <taxon>Pseudomonadota</taxon>
        <taxon>Gammaproteobacteria</taxon>
        <taxon>Lysobacterales</taxon>
        <taxon>Lysobacteraceae</taxon>
        <taxon>Xanthomonas</taxon>
    </lineage>
</organism>
<protein>
    <recommendedName>
        <fullName evidence="4">TRAP transporter small permease</fullName>
    </recommendedName>
</protein>
<gene>
    <name evidence="2" type="ORF">FHY32_000979</name>
</gene>
<keyword evidence="1" id="KW-0812">Transmembrane</keyword>
<feature type="transmembrane region" description="Helical" evidence="1">
    <location>
        <begin position="7"/>
        <end position="26"/>
    </location>
</feature>
<sequence>MKRLIRNFCIEVACGFLAALGIVVVLERLL</sequence>